<dbReference type="Proteomes" id="UP000626210">
    <property type="component" value="Unassembled WGS sequence"/>
</dbReference>
<dbReference type="Pfam" id="PF05532">
    <property type="entry name" value="CsbD"/>
    <property type="match status" value="1"/>
</dbReference>
<reference evidence="5" key="1">
    <citation type="journal article" date="2019" name="Int. J. Syst. Evol. Microbiol.">
        <title>The Global Catalogue of Microorganisms (GCM) 10K type strain sequencing project: providing services to taxonomists for standard genome sequencing and annotation.</title>
        <authorList>
            <consortium name="The Broad Institute Genomics Platform"/>
            <consortium name="The Broad Institute Genome Sequencing Center for Infectious Disease"/>
            <person name="Wu L."/>
            <person name="Ma J."/>
        </authorList>
    </citation>
    <scope>NUCLEOTIDE SEQUENCE [LARGE SCALE GENOMIC DNA]</scope>
    <source>
        <strain evidence="5">KCTC 23314</strain>
    </source>
</reference>
<feature type="region of interest" description="Disordered" evidence="2">
    <location>
        <begin position="1"/>
        <end position="26"/>
    </location>
</feature>
<dbReference type="InterPro" id="IPR008462">
    <property type="entry name" value="CsbD"/>
</dbReference>
<name>A0ABQ3GAH7_9BURK</name>
<organism evidence="4 5">
    <name type="scientific">Pseudorhodoferax aquiterrae</name>
    <dbReference type="NCBI Taxonomy" id="747304"/>
    <lineage>
        <taxon>Bacteria</taxon>
        <taxon>Pseudomonadati</taxon>
        <taxon>Pseudomonadota</taxon>
        <taxon>Betaproteobacteria</taxon>
        <taxon>Burkholderiales</taxon>
        <taxon>Comamonadaceae</taxon>
    </lineage>
</organism>
<evidence type="ECO:0000259" key="3">
    <source>
        <dbReference type="Pfam" id="PF05532"/>
    </source>
</evidence>
<feature type="region of interest" description="Disordered" evidence="2">
    <location>
        <begin position="69"/>
        <end position="109"/>
    </location>
</feature>
<dbReference type="InterPro" id="IPR036629">
    <property type="entry name" value="YjbJ_sf"/>
</dbReference>
<keyword evidence="5" id="KW-1185">Reference proteome</keyword>
<protein>
    <recommendedName>
        <fullName evidence="3">CsbD-like domain-containing protein</fullName>
    </recommendedName>
</protein>
<accession>A0ABQ3GAH7</accession>
<proteinExistence type="inferred from homology"/>
<dbReference type="SUPFAM" id="SSF69047">
    <property type="entry name" value="Hypothetical protein YjbJ"/>
    <property type="match status" value="1"/>
</dbReference>
<comment type="similarity">
    <text evidence="1">Belongs to the UPF0337 (CsbD) family.</text>
</comment>
<feature type="domain" description="CsbD-like" evidence="3">
    <location>
        <begin position="52"/>
        <end position="104"/>
    </location>
</feature>
<dbReference type="EMBL" id="BMYK01000026">
    <property type="protein sequence ID" value="GHC98590.1"/>
    <property type="molecule type" value="Genomic_DNA"/>
</dbReference>
<evidence type="ECO:0000256" key="2">
    <source>
        <dbReference type="SAM" id="MobiDB-lite"/>
    </source>
</evidence>
<gene>
    <name evidence="4" type="ORF">GCM10007320_54530</name>
</gene>
<dbReference type="Gene3D" id="1.10.1470.10">
    <property type="entry name" value="YjbJ"/>
    <property type="match status" value="1"/>
</dbReference>
<sequence>MKLFAGADVGNGSRQDGPTPGPMRQRASLRLVSLHPAANRRFNQEEMTMNTDQVKGAMKDAAGKVQEKVGEVTGSREQEAKGVAKQVEGKTQKSFGDTKEAVKDAVNKP</sequence>
<evidence type="ECO:0000313" key="5">
    <source>
        <dbReference type="Proteomes" id="UP000626210"/>
    </source>
</evidence>
<evidence type="ECO:0000256" key="1">
    <source>
        <dbReference type="ARBA" id="ARBA00009129"/>
    </source>
</evidence>
<evidence type="ECO:0000313" key="4">
    <source>
        <dbReference type="EMBL" id="GHC98590.1"/>
    </source>
</evidence>
<comment type="caution">
    <text evidence="4">The sequence shown here is derived from an EMBL/GenBank/DDBJ whole genome shotgun (WGS) entry which is preliminary data.</text>
</comment>